<accession>A0ABN3KKK0</accession>
<evidence type="ECO:0000313" key="3">
    <source>
        <dbReference type="Proteomes" id="UP001501638"/>
    </source>
</evidence>
<feature type="region of interest" description="Disordered" evidence="1">
    <location>
        <begin position="67"/>
        <end position="89"/>
    </location>
</feature>
<name>A0ABN3KKK0_9ACTN</name>
<keyword evidence="3" id="KW-1185">Reference proteome</keyword>
<proteinExistence type="predicted"/>
<gene>
    <name evidence="2" type="ORF">GCM10010405_49810</name>
</gene>
<reference evidence="2 3" key="1">
    <citation type="journal article" date="2019" name="Int. J. Syst. Evol. Microbiol.">
        <title>The Global Catalogue of Microorganisms (GCM) 10K type strain sequencing project: providing services to taxonomists for standard genome sequencing and annotation.</title>
        <authorList>
            <consortium name="The Broad Institute Genomics Platform"/>
            <consortium name="The Broad Institute Genome Sequencing Center for Infectious Disease"/>
            <person name="Wu L."/>
            <person name="Ma J."/>
        </authorList>
    </citation>
    <scope>NUCLEOTIDE SEQUENCE [LARGE SCALE GENOMIC DNA]</scope>
    <source>
        <strain evidence="2 3">JCM 6305</strain>
    </source>
</reference>
<evidence type="ECO:0000256" key="1">
    <source>
        <dbReference type="SAM" id="MobiDB-lite"/>
    </source>
</evidence>
<organism evidence="2 3">
    <name type="scientific">Streptomyces macrosporus</name>
    <dbReference type="NCBI Taxonomy" id="44032"/>
    <lineage>
        <taxon>Bacteria</taxon>
        <taxon>Bacillati</taxon>
        <taxon>Actinomycetota</taxon>
        <taxon>Actinomycetes</taxon>
        <taxon>Kitasatosporales</taxon>
        <taxon>Streptomycetaceae</taxon>
        <taxon>Streptomyces</taxon>
    </lineage>
</organism>
<dbReference type="EMBL" id="BAAASZ010000035">
    <property type="protein sequence ID" value="GAA2459639.1"/>
    <property type="molecule type" value="Genomic_DNA"/>
</dbReference>
<sequence length="89" mass="9106">MPTASAIAAIPAPRLGEAHAGCPLTARTVRPGDKRLGTCLSGPLPWSSRCPQTAAVSVAGPRTTDVAPAYGALSRPTPEETEVPRCPAF</sequence>
<protein>
    <submittedName>
        <fullName evidence="2">Uncharacterized protein</fullName>
    </submittedName>
</protein>
<dbReference type="Proteomes" id="UP001501638">
    <property type="component" value="Unassembled WGS sequence"/>
</dbReference>
<comment type="caution">
    <text evidence="2">The sequence shown here is derived from an EMBL/GenBank/DDBJ whole genome shotgun (WGS) entry which is preliminary data.</text>
</comment>
<evidence type="ECO:0000313" key="2">
    <source>
        <dbReference type="EMBL" id="GAA2459639.1"/>
    </source>
</evidence>